<protein>
    <recommendedName>
        <fullName evidence="1">Aminoglycoside phosphotransferase domain-containing protein</fullName>
    </recommendedName>
</protein>
<organism evidence="2 3">
    <name type="scientific">Actinophytocola xanthii</name>
    <dbReference type="NCBI Taxonomy" id="1912961"/>
    <lineage>
        <taxon>Bacteria</taxon>
        <taxon>Bacillati</taxon>
        <taxon>Actinomycetota</taxon>
        <taxon>Actinomycetes</taxon>
        <taxon>Pseudonocardiales</taxon>
        <taxon>Pseudonocardiaceae</taxon>
    </lineage>
</organism>
<dbReference type="Pfam" id="PF01636">
    <property type="entry name" value="APH"/>
    <property type="match status" value="1"/>
</dbReference>
<dbReference type="PANTHER" id="PTHR21310">
    <property type="entry name" value="AMINOGLYCOSIDE PHOSPHOTRANSFERASE-RELATED-RELATED"/>
    <property type="match status" value="1"/>
</dbReference>
<feature type="domain" description="Aminoglycoside phosphotransferase" evidence="1">
    <location>
        <begin position="4"/>
        <end position="231"/>
    </location>
</feature>
<gene>
    <name evidence="2" type="ORF">BU204_05725</name>
</gene>
<dbReference type="STRING" id="1912961.BU204_05725"/>
<evidence type="ECO:0000313" key="3">
    <source>
        <dbReference type="Proteomes" id="UP000185596"/>
    </source>
</evidence>
<dbReference type="InterPro" id="IPR051678">
    <property type="entry name" value="AGP_Transferase"/>
</dbReference>
<name>A0A1Q8CVT6_9PSEU</name>
<dbReference type="InterPro" id="IPR011009">
    <property type="entry name" value="Kinase-like_dom_sf"/>
</dbReference>
<evidence type="ECO:0000313" key="2">
    <source>
        <dbReference type="EMBL" id="OLF18464.1"/>
    </source>
</evidence>
<dbReference type="Gene3D" id="3.90.1200.10">
    <property type="match status" value="1"/>
</dbReference>
<reference evidence="2 3" key="1">
    <citation type="submission" date="2016-12" db="EMBL/GenBank/DDBJ databases">
        <title>The draft genome sequence of Actinophytocola sp. 11-183.</title>
        <authorList>
            <person name="Wang W."/>
            <person name="Yuan L."/>
        </authorList>
    </citation>
    <scope>NUCLEOTIDE SEQUENCE [LARGE SCALE GENOMIC DNA]</scope>
    <source>
        <strain evidence="2 3">11-183</strain>
    </source>
</reference>
<evidence type="ECO:0000259" key="1">
    <source>
        <dbReference type="Pfam" id="PF01636"/>
    </source>
</evidence>
<dbReference type="SUPFAM" id="SSF56112">
    <property type="entry name" value="Protein kinase-like (PK-like)"/>
    <property type="match status" value="1"/>
</dbReference>
<sequence>MRGVTPLELGHSSRQWLFDTDEGALMLKVPARDPNPHKLRNLMAATRVAAELDVPVSRYRAFLPDDEAVHGPVLVQEFVPGEQAAAVWSDLDSADRVRVAQTLGRWIGLLHTHRGTDLTDLLGADRYPSIEDFVIVQLDEAVAAIGEVDVDIPLARRRVEQGLAEFGEVEPALCHRDVYLDNVLLRQGRPSRLLDFEHARFLDRYAEFGKIRELLFDWFPETEQPFLEAYQDLHPIDELGRHHIHVHIGLYNLVMCGYFTKWAPDLVPTYLDRIRTWLAS</sequence>
<dbReference type="InterPro" id="IPR002575">
    <property type="entry name" value="Aminoglycoside_PTrfase"/>
</dbReference>
<dbReference type="AlphaFoldDB" id="A0A1Q8CVT6"/>
<keyword evidence="3" id="KW-1185">Reference proteome</keyword>
<dbReference type="Proteomes" id="UP000185596">
    <property type="component" value="Unassembled WGS sequence"/>
</dbReference>
<accession>A0A1Q8CVT6</accession>
<dbReference type="EMBL" id="MSIE01000007">
    <property type="protein sequence ID" value="OLF18464.1"/>
    <property type="molecule type" value="Genomic_DNA"/>
</dbReference>
<proteinExistence type="predicted"/>
<comment type="caution">
    <text evidence="2">The sequence shown here is derived from an EMBL/GenBank/DDBJ whole genome shotgun (WGS) entry which is preliminary data.</text>
</comment>